<feature type="chain" id="PRO_5031311497" description="DUF3035 domain-containing protein" evidence="2">
    <location>
        <begin position="21"/>
        <end position="152"/>
    </location>
</feature>
<keyword evidence="2" id="KW-0732">Signal</keyword>
<evidence type="ECO:0000313" key="3">
    <source>
        <dbReference type="EMBL" id="MBB5728484.1"/>
    </source>
</evidence>
<dbReference type="Pfam" id="PF11233">
    <property type="entry name" value="DUF3035"/>
    <property type="match status" value="1"/>
</dbReference>
<dbReference type="RefSeq" id="WP_157177637.1">
    <property type="nucleotide sequence ID" value="NZ_BMJP01000001.1"/>
</dbReference>
<evidence type="ECO:0008006" key="5">
    <source>
        <dbReference type="Google" id="ProtNLM"/>
    </source>
</evidence>
<keyword evidence="4" id="KW-1185">Reference proteome</keyword>
<feature type="region of interest" description="Disordered" evidence="1">
    <location>
        <begin position="50"/>
        <end position="69"/>
    </location>
</feature>
<accession>A0A7W9BR94</accession>
<evidence type="ECO:0000256" key="1">
    <source>
        <dbReference type="SAM" id="MobiDB-lite"/>
    </source>
</evidence>
<dbReference type="OrthoDB" id="8478256at2"/>
<dbReference type="EMBL" id="JACIJR010000002">
    <property type="protein sequence ID" value="MBB5728484.1"/>
    <property type="molecule type" value="Genomic_DNA"/>
</dbReference>
<reference evidence="3 4" key="1">
    <citation type="submission" date="2020-08" db="EMBL/GenBank/DDBJ databases">
        <title>Genomic Encyclopedia of Type Strains, Phase IV (KMG-IV): sequencing the most valuable type-strain genomes for metagenomic binning, comparative biology and taxonomic classification.</title>
        <authorList>
            <person name="Goeker M."/>
        </authorList>
    </citation>
    <scope>NUCLEOTIDE SEQUENCE [LARGE SCALE GENOMIC DNA]</scope>
    <source>
        <strain evidence="3 4">DSM 103336</strain>
    </source>
</reference>
<proteinExistence type="predicted"/>
<comment type="caution">
    <text evidence="3">The sequence shown here is derived from an EMBL/GenBank/DDBJ whole genome shotgun (WGS) entry which is preliminary data.</text>
</comment>
<dbReference type="Proteomes" id="UP000546701">
    <property type="component" value="Unassembled WGS sequence"/>
</dbReference>
<feature type="compositionally biased region" description="Low complexity" evidence="1">
    <location>
        <begin position="129"/>
        <end position="145"/>
    </location>
</feature>
<evidence type="ECO:0000313" key="4">
    <source>
        <dbReference type="Proteomes" id="UP000546701"/>
    </source>
</evidence>
<dbReference type="AlphaFoldDB" id="A0A7W9BR94"/>
<dbReference type="PROSITE" id="PS51257">
    <property type="entry name" value="PROKAR_LIPOPROTEIN"/>
    <property type="match status" value="1"/>
</dbReference>
<feature type="signal peptide" evidence="2">
    <location>
        <begin position="1"/>
        <end position="20"/>
    </location>
</feature>
<sequence>MRKSIVAGSALALLALSACGGNNKGGVFAGRSGPDEFAVARRAPLVVPPDFALTPPKPGAPRPQEADSSTQALTAMFGGQAARSAGEAGLIGSAGRSGEAGIRSETDGNTTVVDKGAVTRDILAAPVGAGADAAATSGTPAATPTPATPTPN</sequence>
<name>A0A7W9BR94_9SPHN</name>
<organism evidence="3 4">
    <name type="scientific">Sphingomonas prati</name>
    <dbReference type="NCBI Taxonomy" id="1843237"/>
    <lineage>
        <taxon>Bacteria</taxon>
        <taxon>Pseudomonadati</taxon>
        <taxon>Pseudomonadota</taxon>
        <taxon>Alphaproteobacteria</taxon>
        <taxon>Sphingomonadales</taxon>
        <taxon>Sphingomonadaceae</taxon>
        <taxon>Sphingomonas</taxon>
    </lineage>
</organism>
<dbReference type="InterPro" id="IPR021395">
    <property type="entry name" value="DUF3035"/>
</dbReference>
<protein>
    <recommendedName>
        <fullName evidence="5">DUF3035 domain-containing protein</fullName>
    </recommendedName>
</protein>
<evidence type="ECO:0000256" key="2">
    <source>
        <dbReference type="SAM" id="SignalP"/>
    </source>
</evidence>
<feature type="region of interest" description="Disordered" evidence="1">
    <location>
        <begin position="129"/>
        <end position="152"/>
    </location>
</feature>
<gene>
    <name evidence="3" type="ORF">FHS99_000954</name>
</gene>